<dbReference type="InterPro" id="IPR023032">
    <property type="entry name" value="tRNA_MAMT_biosynth_bifunc_MnmC"/>
</dbReference>
<comment type="similarity">
    <text evidence="10">In the N-terminal section; belongs to the methyltransferase superfamily. tRNA (mnm(5)s(2)U34)-methyltransferase family.</text>
</comment>
<organism evidence="13 14">
    <name type="scientific">Pseudoalteromonas rubra</name>
    <dbReference type="NCBI Taxonomy" id="43658"/>
    <lineage>
        <taxon>Bacteria</taxon>
        <taxon>Pseudomonadati</taxon>
        <taxon>Pseudomonadota</taxon>
        <taxon>Gammaproteobacteria</taxon>
        <taxon>Alteromonadales</taxon>
        <taxon>Pseudoalteromonadaceae</taxon>
        <taxon>Pseudoalteromonas</taxon>
    </lineage>
</organism>
<evidence type="ECO:0000256" key="8">
    <source>
        <dbReference type="ARBA" id="ARBA00023002"/>
    </source>
</evidence>
<dbReference type="Pfam" id="PF01266">
    <property type="entry name" value="DAO"/>
    <property type="match status" value="1"/>
</dbReference>
<evidence type="ECO:0000256" key="2">
    <source>
        <dbReference type="ARBA" id="ARBA00022603"/>
    </source>
</evidence>
<evidence type="ECO:0000259" key="11">
    <source>
        <dbReference type="Pfam" id="PF01266"/>
    </source>
</evidence>
<keyword evidence="3 10" id="KW-0285">Flavoprotein</keyword>
<dbReference type="GO" id="GO:0016645">
    <property type="term" value="F:oxidoreductase activity, acting on the CH-NH group of donors"/>
    <property type="evidence" value="ECO:0007669"/>
    <property type="project" value="InterPro"/>
</dbReference>
<feature type="region of interest" description="tRNA (mnm(5)s(2)U34)-methyltransferase" evidence="10">
    <location>
        <begin position="1"/>
        <end position="238"/>
    </location>
</feature>
<accession>A0A0F4QVW5</accession>
<evidence type="ECO:0000256" key="1">
    <source>
        <dbReference type="ARBA" id="ARBA00022490"/>
    </source>
</evidence>
<dbReference type="EMBL" id="JXYA01000013">
    <property type="protein sequence ID" value="KJZ10752.1"/>
    <property type="molecule type" value="Genomic_DNA"/>
</dbReference>
<dbReference type="EC" id="1.5.-.-" evidence="10"/>
<reference evidence="13 14" key="1">
    <citation type="journal article" date="2015" name="BMC Genomics">
        <title>Genome mining reveals unlocked bioactive potential of marine Gram-negative bacteria.</title>
        <authorList>
            <person name="Machado H."/>
            <person name="Sonnenschein E.C."/>
            <person name="Melchiorsen J."/>
            <person name="Gram L."/>
        </authorList>
    </citation>
    <scope>NUCLEOTIDE SEQUENCE [LARGE SCALE GENOMIC DNA]</scope>
    <source>
        <strain evidence="13 14">S2471</strain>
    </source>
</reference>
<keyword evidence="2 10" id="KW-0489">Methyltransferase</keyword>
<dbReference type="InterPro" id="IPR006076">
    <property type="entry name" value="FAD-dep_OxRdtase"/>
</dbReference>
<evidence type="ECO:0000256" key="6">
    <source>
        <dbReference type="ARBA" id="ARBA00022694"/>
    </source>
</evidence>
<comment type="cofactor">
    <cofactor evidence="10">
        <name>FAD</name>
        <dbReference type="ChEBI" id="CHEBI:57692"/>
    </cofactor>
</comment>
<dbReference type="InterPro" id="IPR008471">
    <property type="entry name" value="MnmC-like_methylTransf"/>
</dbReference>
<comment type="subcellular location">
    <subcellularLocation>
        <location evidence="10">Cytoplasm</location>
    </subcellularLocation>
</comment>
<dbReference type="GO" id="GO:0002098">
    <property type="term" value="P:tRNA wobble uridine modification"/>
    <property type="evidence" value="ECO:0007669"/>
    <property type="project" value="TreeGrafter"/>
</dbReference>
<comment type="caution">
    <text evidence="13">The sequence shown here is derived from an EMBL/GenBank/DDBJ whole genome shotgun (WGS) entry which is preliminary data.</text>
</comment>
<dbReference type="InterPro" id="IPR047785">
    <property type="entry name" value="tRNA_MNMC2"/>
</dbReference>
<comment type="similarity">
    <text evidence="10">In the C-terminal section; belongs to the DAO family.</text>
</comment>
<keyword evidence="1 10" id="KW-0963">Cytoplasm</keyword>
<dbReference type="GO" id="GO:0032259">
    <property type="term" value="P:methylation"/>
    <property type="evidence" value="ECO:0007669"/>
    <property type="project" value="UniProtKB-KW"/>
</dbReference>
<keyword evidence="7 10" id="KW-0274">FAD</keyword>
<dbReference type="RefSeq" id="WP_046004236.1">
    <property type="nucleotide sequence ID" value="NZ_JXYA01000013.1"/>
</dbReference>
<sequence>MIRNAQIHFNDAGTPVADSFDDVYFSNDDGQAESDYVFYSQNRLNTRLLNHDRDHFVVAETGFGTGLNFLNTWAQFQRLKSQRNVQRLYFISFEKYPIKIEDLRQALKAWPDLSIQAQQLCAQYPDAVEGCHRLEFDEGDVILDLWFGDVHASLPKLSYTPDGLVDAWYLDGFAPSKNPDMWQQSLFDAMAALSRANATFATFTAAGFVRRGLQQAGFDCQKVKGYGRKREMVIGQFNEADPQATNPEYYRHPTRKLERVAIIGGGIGSACLSYQLAKRNISTTLFCKDETLAGGASHNRQGAVYPNLQAEYSTTSELYALSFLYARRFYQQIEAAGFNFEHDWCGVLLQSVTDGKKTQHQKIANSDLFPESLIRYVSVAEAQKLANIDTPFDGLFIEQAGWVSPPQLTEAVYNAAQAKCPGQQYFNADVSELDKREDGWYLHVNKQWQGPFSDVFVCAGEHSDGYTQTQHLGLHGVRGQVSHIQAGEASSGLTTVLCHKGYFTPSAQGEHCMGATFEKYSKGREVTEQDNATNRAQLQGFYGDTQFDQSLGEITGAKAAVRCCFNDHFPMAGQVPDPNSLCDAFANLRRGKHDDFAPLAQPHEGLHVVTGFGARGLCSAPLVTEHLVAALCDEPRPFSERLNQALHPARFVVRDLIRNKI</sequence>
<dbReference type="PATRIC" id="fig|43658.5.peg.1444"/>
<protein>
    <recommendedName>
        <fullName evidence="10">tRNA 5-methylaminomethyl-2-thiouridine biosynthesis bifunctional protein MnmC</fullName>
        <shortName evidence="10">tRNA mnm(5)s(2)U biosynthesis bifunctional protein</shortName>
    </recommendedName>
    <domain>
        <recommendedName>
            <fullName evidence="10">tRNA (mnm(5)s(2)U34)-methyltransferase</fullName>
            <ecNumber evidence="10">2.1.1.61</ecNumber>
        </recommendedName>
    </domain>
    <domain>
        <recommendedName>
            <fullName evidence="10">FAD-dependent cmnm(5)s(2)U34 oxidoreductase</fullName>
            <ecNumber evidence="10">1.5.-.-</ecNumber>
        </recommendedName>
    </domain>
</protein>
<dbReference type="GO" id="GO:0005737">
    <property type="term" value="C:cytoplasm"/>
    <property type="evidence" value="ECO:0007669"/>
    <property type="project" value="UniProtKB-SubCell"/>
</dbReference>
<dbReference type="OrthoDB" id="9786494at2"/>
<dbReference type="NCBIfam" id="NF033855">
    <property type="entry name" value="tRNA_MNMC2"/>
    <property type="match status" value="1"/>
</dbReference>
<dbReference type="GO" id="GO:0004808">
    <property type="term" value="F:tRNA (5-methylaminomethyl-2-thiouridylate)(34)-methyltransferase activity"/>
    <property type="evidence" value="ECO:0007669"/>
    <property type="project" value="UniProtKB-EC"/>
</dbReference>
<keyword evidence="9 10" id="KW-0511">Multifunctional enzyme</keyword>
<evidence type="ECO:0000256" key="5">
    <source>
        <dbReference type="ARBA" id="ARBA00022691"/>
    </source>
</evidence>
<evidence type="ECO:0000313" key="14">
    <source>
        <dbReference type="Proteomes" id="UP000033452"/>
    </source>
</evidence>
<proteinExistence type="inferred from homology"/>
<dbReference type="GO" id="GO:0050660">
    <property type="term" value="F:flavin adenine dinucleotide binding"/>
    <property type="evidence" value="ECO:0007669"/>
    <property type="project" value="UniProtKB-UniRule"/>
</dbReference>
<dbReference type="EC" id="2.1.1.61" evidence="10"/>
<keyword evidence="8 10" id="KW-0560">Oxidoreductase</keyword>
<evidence type="ECO:0000256" key="3">
    <source>
        <dbReference type="ARBA" id="ARBA00022630"/>
    </source>
</evidence>
<keyword evidence="5 10" id="KW-0949">S-adenosyl-L-methionine</keyword>
<keyword evidence="4 10" id="KW-0808">Transferase</keyword>
<dbReference type="AlphaFoldDB" id="A0A0F4QVW5"/>
<dbReference type="PANTHER" id="PTHR13847:SF283">
    <property type="entry name" value="TRNA 5-METHYLAMINOMETHYL-2-THIOURIDINE BIOSYNTHESIS BIFUNCTIONAL PROTEIN MNMC"/>
    <property type="match status" value="1"/>
</dbReference>
<evidence type="ECO:0000256" key="10">
    <source>
        <dbReference type="HAMAP-Rule" id="MF_01102"/>
    </source>
</evidence>
<comment type="function">
    <text evidence="10">Catalyzes the last two steps in the biosynthesis of 5-methylaminomethyl-2-thiouridine (mnm(5)s(2)U) at the wobble position (U34) in tRNA. Catalyzes the FAD-dependent demodification of cmnm(5)s(2)U34 to nm(5)s(2)U34, followed by the transfer of a methyl group from S-adenosyl-L-methionine to nm(5)s(2)U34, to form mnm(5)s(2)U34.</text>
</comment>
<dbReference type="Gene3D" id="3.30.9.10">
    <property type="entry name" value="D-Amino Acid Oxidase, subunit A, domain 2"/>
    <property type="match status" value="1"/>
</dbReference>
<dbReference type="NCBIfam" id="TIGR03197">
    <property type="entry name" value="MnmC_Cterm"/>
    <property type="match status" value="1"/>
</dbReference>
<dbReference type="SUPFAM" id="SSF51905">
    <property type="entry name" value="FAD/NAD(P)-binding domain"/>
    <property type="match status" value="1"/>
</dbReference>
<dbReference type="InterPro" id="IPR017610">
    <property type="entry name" value="tRNA_S-uridine_synth_MnmC_C"/>
</dbReference>
<evidence type="ECO:0000256" key="4">
    <source>
        <dbReference type="ARBA" id="ARBA00022679"/>
    </source>
</evidence>
<evidence type="ECO:0000256" key="9">
    <source>
        <dbReference type="ARBA" id="ARBA00023268"/>
    </source>
</evidence>
<keyword evidence="6 10" id="KW-0819">tRNA processing</keyword>
<evidence type="ECO:0000259" key="12">
    <source>
        <dbReference type="Pfam" id="PF05430"/>
    </source>
</evidence>
<dbReference type="HAMAP" id="MF_01102">
    <property type="entry name" value="MnmC"/>
    <property type="match status" value="1"/>
</dbReference>
<evidence type="ECO:0000256" key="7">
    <source>
        <dbReference type="ARBA" id="ARBA00022827"/>
    </source>
</evidence>
<dbReference type="Gene3D" id="3.40.50.150">
    <property type="entry name" value="Vaccinia Virus protein VP39"/>
    <property type="match status" value="1"/>
</dbReference>
<dbReference type="NCBIfam" id="NF002481">
    <property type="entry name" value="PRK01747.1-2"/>
    <property type="match status" value="1"/>
</dbReference>
<feature type="domain" description="MnmC-like methyltransferase" evidence="12">
    <location>
        <begin position="116"/>
        <end position="236"/>
    </location>
</feature>
<dbReference type="InterPro" id="IPR029063">
    <property type="entry name" value="SAM-dependent_MTases_sf"/>
</dbReference>
<dbReference type="InterPro" id="IPR036188">
    <property type="entry name" value="FAD/NAD-bd_sf"/>
</dbReference>
<evidence type="ECO:0000313" key="13">
    <source>
        <dbReference type="EMBL" id="KJZ10752.1"/>
    </source>
</evidence>
<feature type="domain" description="FAD dependent oxidoreductase" evidence="11">
    <location>
        <begin position="259"/>
        <end position="628"/>
    </location>
</feature>
<feature type="region of interest" description="FAD-dependent cmnm(5)s(2)U34 oxidoreductase" evidence="10">
    <location>
        <begin position="263"/>
        <end position="661"/>
    </location>
</feature>
<dbReference type="Pfam" id="PF05430">
    <property type="entry name" value="Methyltransf_30"/>
    <property type="match status" value="1"/>
</dbReference>
<keyword evidence="14" id="KW-1185">Reference proteome</keyword>
<comment type="catalytic activity">
    <reaction evidence="10">
        <text>5-aminomethyl-2-thiouridine(34) in tRNA + S-adenosyl-L-methionine = 5-methylaminomethyl-2-thiouridine(34) in tRNA + S-adenosyl-L-homocysteine + H(+)</text>
        <dbReference type="Rhea" id="RHEA:19569"/>
        <dbReference type="Rhea" id="RHEA-COMP:10195"/>
        <dbReference type="Rhea" id="RHEA-COMP:10197"/>
        <dbReference type="ChEBI" id="CHEBI:15378"/>
        <dbReference type="ChEBI" id="CHEBI:57856"/>
        <dbReference type="ChEBI" id="CHEBI:59789"/>
        <dbReference type="ChEBI" id="CHEBI:74454"/>
        <dbReference type="ChEBI" id="CHEBI:74455"/>
        <dbReference type="EC" id="2.1.1.61"/>
    </reaction>
</comment>
<gene>
    <name evidence="10" type="primary">mnmC</name>
    <name evidence="13" type="ORF">TW77_06855</name>
</gene>
<dbReference type="Proteomes" id="UP000033452">
    <property type="component" value="Unassembled WGS sequence"/>
</dbReference>
<dbReference type="Gene3D" id="3.50.50.60">
    <property type="entry name" value="FAD/NAD(P)-binding domain"/>
    <property type="match status" value="1"/>
</dbReference>
<name>A0A0F4QVW5_9GAMM</name>
<dbReference type="PANTHER" id="PTHR13847">
    <property type="entry name" value="SARCOSINE DEHYDROGENASE-RELATED"/>
    <property type="match status" value="1"/>
</dbReference>